<accession>A0A1S9R8H0</accession>
<comment type="caution">
    <text evidence="2">The sequence shown here is derived from an EMBL/GenBank/DDBJ whole genome shotgun (WGS) entry which is preliminary data.</text>
</comment>
<feature type="chain" id="PRO_5012164926" evidence="1">
    <location>
        <begin position="21"/>
        <end position="151"/>
    </location>
</feature>
<reference evidence="3" key="1">
    <citation type="submission" date="2015-09" db="EMBL/GenBank/DDBJ databases">
        <authorList>
            <person name="Fill T.P."/>
            <person name="Baretta J.F."/>
            <person name="de Almeida L.G."/>
            <person name="Rocha M."/>
            <person name="de Souza D.H."/>
            <person name="Malavazi I."/>
            <person name="Cerdeira L.T."/>
            <person name="Hong H."/>
            <person name="Samborskyy M."/>
            <person name="de Vasconcelos A.T."/>
            <person name="Leadlay P."/>
            <person name="Rodrigues-Filho E."/>
        </authorList>
    </citation>
    <scope>NUCLEOTIDE SEQUENCE [LARGE SCALE GENOMIC DNA]</scope>
    <source>
        <strain evidence="3">LaBioMMi 136</strain>
    </source>
</reference>
<keyword evidence="1" id="KW-0732">Signal</keyword>
<dbReference type="Proteomes" id="UP000190744">
    <property type="component" value="Unassembled WGS sequence"/>
</dbReference>
<sequence length="151" mass="15575">MKPTLWLLGLLAATSSTASAALINIQSASLTKTNRNCDGSTAGTAQTESFGTVSISRVVNQLVAIPIVLKGTPNTAYVVRLVQTKPGSPGYVPETCPPCSNAPQTFTTNNAGVGYVSVQETLAAGVTGAWVAVNKKSNCNDFFTSPVVTLP</sequence>
<proteinExistence type="predicted"/>
<feature type="signal peptide" evidence="1">
    <location>
        <begin position="1"/>
        <end position="20"/>
    </location>
</feature>
<protein>
    <submittedName>
        <fullName evidence="2">Uncharacterized protein</fullName>
    </submittedName>
</protein>
<gene>
    <name evidence="2" type="ORF">PEBR_42058</name>
</gene>
<dbReference type="AlphaFoldDB" id="A0A1S9R8H0"/>
<organism evidence="2 3">
    <name type="scientific">Penicillium brasilianum</name>
    <dbReference type="NCBI Taxonomy" id="104259"/>
    <lineage>
        <taxon>Eukaryota</taxon>
        <taxon>Fungi</taxon>
        <taxon>Dikarya</taxon>
        <taxon>Ascomycota</taxon>
        <taxon>Pezizomycotina</taxon>
        <taxon>Eurotiomycetes</taxon>
        <taxon>Eurotiomycetidae</taxon>
        <taxon>Eurotiales</taxon>
        <taxon>Aspergillaceae</taxon>
        <taxon>Penicillium</taxon>
    </lineage>
</organism>
<dbReference type="EMBL" id="LJBN01000239">
    <property type="protein sequence ID" value="OOQ81686.1"/>
    <property type="molecule type" value="Genomic_DNA"/>
</dbReference>
<evidence type="ECO:0000313" key="3">
    <source>
        <dbReference type="Proteomes" id="UP000190744"/>
    </source>
</evidence>
<evidence type="ECO:0000256" key="1">
    <source>
        <dbReference type="SAM" id="SignalP"/>
    </source>
</evidence>
<evidence type="ECO:0000313" key="2">
    <source>
        <dbReference type="EMBL" id="OOQ81686.1"/>
    </source>
</evidence>
<name>A0A1S9R8H0_PENBI</name>